<dbReference type="PANTHER" id="PTHR10527">
    <property type="entry name" value="IMPORTIN BETA"/>
    <property type="match status" value="1"/>
</dbReference>
<dbReference type="FunFam" id="1.25.10.10:FF:000027">
    <property type="entry name" value="Importin subunit beta-1"/>
    <property type="match status" value="1"/>
</dbReference>
<evidence type="ECO:0000256" key="3">
    <source>
        <dbReference type="ARBA" id="ARBA00010907"/>
    </source>
</evidence>
<dbReference type="Gramene" id="GBG75999">
    <property type="protein sequence ID" value="GBG75999"/>
    <property type="gene ID" value="CBR_g21240"/>
</dbReference>
<keyword evidence="5" id="KW-0963">Cytoplasm</keyword>
<evidence type="ECO:0000256" key="8">
    <source>
        <dbReference type="ARBA" id="ARBA00023242"/>
    </source>
</evidence>
<name>A0A388L125_CHABU</name>
<evidence type="ECO:0000256" key="4">
    <source>
        <dbReference type="ARBA" id="ARBA00022448"/>
    </source>
</evidence>
<comment type="subcellular location">
    <subcellularLocation>
        <location evidence="2">Cytoplasm</location>
    </subcellularLocation>
    <subcellularLocation>
        <location evidence="1">Nucleus</location>
    </subcellularLocation>
</comment>
<dbReference type="SUPFAM" id="SSF48371">
    <property type="entry name" value="ARM repeat"/>
    <property type="match status" value="1"/>
</dbReference>
<gene>
    <name evidence="10" type="ORF">CBR_g21240</name>
</gene>
<dbReference type="Pfam" id="PF25574">
    <property type="entry name" value="TPR_IMB1"/>
    <property type="match status" value="1"/>
</dbReference>
<dbReference type="InterPro" id="IPR016024">
    <property type="entry name" value="ARM-type_fold"/>
</dbReference>
<dbReference type="InterPro" id="IPR057672">
    <property type="entry name" value="TPR_IPO4/5"/>
</dbReference>
<dbReference type="SMART" id="SM00913">
    <property type="entry name" value="IBN_N"/>
    <property type="match status" value="1"/>
</dbReference>
<evidence type="ECO:0000313" key="10">
    <source>
        <dbReference type="EMBL" id="GBG75999.1"/>
    </source>
</evidence>
<dbReference type="GO" id="GO:0006606">
    <property type="term" value="P:protein import into nucleus"/>
    <property type="evidence" value="ECO:0007669"/>
    <property type="project" value="InterPro"/>
</dbReference>
<accession>A0A388L125</accession>
<organism evidence="10 11">
    <name type="scientific">Chara braunii</name>
    <name type="common">Braun's stonewort</name>
    <dbReference type="NCBI Taxonomy" id="69332"/>
    <lineage>
        <taxon>Eukaryota</taxon>
        <taxon>Viridiplantae</taxon>
        <taxon>Streptophyta</taxon>
        <taxon>Charophyceae</taxon>
        <taxon>Charales</taxon>
        <taxon>Characeae</taxon>
        <taxon>Chara</taxon>
    </lineage>
</organism>
<feature type="domain" description="Importin N-terminal" evidence="9">
    <location>
        <begin position="23"/>
        <end position="103"/>
    </location>
</feature>
<comment type="similarity">
    <text evidence="3">Belongs to the importin beta family. Importin beta-1 subfamily.</text>
</comment>
<keyword evidence="11" id="KW-1185">Reference proteome</keyword>
<dbReference type="InterPro" id="IPR058584">
    <property type="entry name" value="IMB1_TNPO1-like_TPR"/>
</dbReference>
<proteinExistence type="inferred from homology"/>
<dbReference type="InterPro" id="IPR011989">
    <property type="entry name" value="ARM-like"/>
</dbReference>
<protein>
    <recommendedName>
        <fullName evidence="9">Importin N-terminal domain-containing protein</fullName>
    </recommendedName>
</protein>
<evidence type="ECO:0000259" key="9">
    <source>
        <dbReference type="PROSITE" id="PS50166"/>
    </source>
</evidence>
<evidence type="ECO:0000256" key="2">
    <source>
        <dbReference type="ARBA" id="ARBA00004496"/>
    </source>
</evidence>
<reference evidence="10 11" key="1">
    <citation type="journal article" date="2018" name="Cell">
        <title>The Chara Genome: Secondary Complexity and Implications for Plant Terrestrialization.</title>
        <authorList>
            <person name="Nishiyama T."/>
            <person name="Sakayama H."/>
            <person name="Vries J.D."/>
            <person name="Buschmann H."/>
            <person name="Saint-Marcoux D."/>
            <person name="Ullrich K.K."/>
            <person name="Haas F.B."/>
            <person name="Vanderstraeten L."/>
            <person name="Becker D."/>
            <person name="Lang D."/>
            <person name="Vosolsobe S."/>
            <person name="Rombauts S."/>
            <person name="Wilhelmsson P.K.I."/>
            <person name="Janitza P."/>
            <person name="Kern R."/>
            <person name="Heyl A."/>
            <person name="Rumpler F."/>
            <person name="Villalobos L.I.A.C."/>
            <person name="Clay J.M."/>
            <person name="Skokan R."/>
            <person name="Toyoda A."/>
            <person name="Suzuki Y."/>
            <person name="Kagoshima H."/>
            <person name="Schijlen E."/>
            <person name="Tajeshwar N."/>
            <person name="Catarino B."/>
            <person name="Hetherington A.J."/>
            <person name="Saltykova A."/>
            <person name="Bonnot C."/>
            <person name="Breuninger H."/>
            <person name="Symeonidi A."/>
            <person name="Radhakrishnan G.V."/>
            <person name="Van Nieuwerburgh F."/>
            <person name="Deforce D."/>
            <person name="Chang C."/>
            <person name="Karol K.G."/>
            <person name="Hedrich R."/>
            <person name="Ulvskov P."/>
            <person name="Glockner G."/>
            <person name="Delwiche C.F."/>
            <person name="Petrasek J."/>
            <person name="Van de Peer Y."/>
            <person name="Friml J."/>
            <person name="Beilby M."/>
            <person name="Dolan L."/>
            <person name="Kohara Y."/>
            <person name="Sugano S."/>
            <person name="Fujiyama A."/>
            <person name="Delaux P.-M."/>
            <person name="Quint M."/>
            <person name="TheiBen G."/>
            <person name="Hagemann M."/>
            <person name="Harholt J."/>
            <person name="Dunand C."/>
            <person name="Zachgo S."/>
            <person name="Langdale J."/>
            <person name="Maumus F."/>
            <person name="Straeten D.V.D."/>
            <person name="Gould S.B."/>
            <person name="Rensing S.A."/>
        </authorList>
    </citation>
    <scope>NUCLEOTIDE SEQUENCE [LARGE SCALE GENOMIC DNA]</scope>
    <source>
        <strain evidence="10 11">S276</strain>
    </source>
</reference>
<dbReference type="Gene3D" id="1.25.10.10">
    <property type="entry name" value="Leucine-rich Repeat Variant"/>
    <property type="match status" value="1"/>
</dbReference>
<evidence type="ECO:0000256" key="1">
    <source>
        <dbReference type="ARBA" id="ARBA00004123"/>
    </source>
</evidence>
<keyword evidence="8" id="KW-0539">Nucleus</keyword>
<keyword evidence="7" id="KW-0653">Protein transport</keyword>
<dbReference type="STRING" id="69332.A0A388L125"/>
<dbReference type="Pfam" id="PF25780">
    <property type="entry name" value="TPR_IPO5"/>
    <property type="match status" value="1"/>
</dbReference>
<dbReference type="InterPro" id="IPR040122">
    <property type="entry name" value="Importin_beta"/>
</dbReference>
<dbReference type="AlphaFoldDB" id="A0A388L125"/>
<keyword evidence="4" id="KW-0813">Transport</keyword>
<dbReference type="PROSITE" id="PS50166">
    <property type="entry name" value="IMPORTIN_B_NT"/>
    <property type="match status" value="1"/>
</dbReference>
<dbReference type="OMA" id="THVKQAT"/>
<sequence>MAMEVTQILLNAQSSDGAVRNLAEDSLKQFQEQNFAVFLFSLANELANNDKPSESRRLAGLILKNSLDAKEVARKAEFVQRWVSLDAMVKLQIKAALLATLGSPVPEAYHSAAQVIAKVASIELPRGEWPELVQTLLQNMGAPGNEQPAHLKQATLESLGYVCEEVLANVLAQDQVNSILTAVVQGMNASETTGVRLAATKALYNALDFAQTNFENEMERSYIMQVVCEATQSPDKFVRLAAFECLVSIASTYYEKLAPYMEDIFHITSKATREDEEPVALQAIELWSSICDEEIEIQEDFAGDSEITNYHFIKQALPALVPMLLETLSKQEEDQDVDEDVWNLSMAGGICLGLVARTVGDDIVDIVMPYVKDNITKQDWHFREAATYAFGSILEGPTLEKLTPLVNSALVFLQRAMKDTNNHVKDTTAWTIGRICEFLHGPTIEAPVITASNLPSLLQVLLESLRDTPNVADKVCGALYFLAQGYEDSGMSPSPLSPFFQAIVEALLATADREDAGETRLRASAYEALNEVVRSSTEDTDAIVVQLIPVIMDKLLKTLEMQIVSTDEREKQTELQALLCGSLQVIIQKLSGTESNKYSVQQYADQMMALFLRVFACRSATVHEEAMLAIGALAYAVGKEFGKYMPEFYKYLEMGLQNFEEYQVCSVTVGVVGDICRALDEKVLPYCDRIMSQLLTDLSSNQLHRSVKPPIFSCFGDIALAISESFEKYLLYAVPMLQKAAEMSAQQQARGDEELIDYNNQLRRGIFEAYSGIFQGFKGKKPEVLAPYAEHIICFIENVFQDKERDEIVTKAAIGVLGDLADTLGPSVGPLFGQHPFYREYVEECLHSEDNQLTETAEWVKGRIAVVVGGASS</sequence>
<dbReference type="Proteomes" id="UP000265515">
    <property type="component" value="Unassembled WGS sequence"/>
</dbReference>
<dbReference type="Pfam" id="PF13513">
    <property type="entry name" value="HEAT_EZ"/>
    <property type="match status" value="1"/>
</dbReference>
<evidence type="ECO:0000256" key="5">
    <source>
        <dbReference type="ARBA" id="ARBA00022490"/>
    </source>
</evidence>
<dbReference type="Pfam" id="PF03810">
    <property type="entry name" value="IBN_N"/>
    <property type="match status" value="1"/>
</dbReference>
<dbReference type="EMBL" id="BFEA01000235">
    <property type="protein sequence ID" value="GBG75999.1"/>
    <property type="molecule type" value="Genomic_DNA"/>
</dbReference>
<evidence type="ECO:0000256" key="6">
    <source>
        <dbReference type="ARBA" id="ARBA00022737"/>
    </source>
</evidence>
<keyword evidence="6" id="KW-0677">Repeat</keyword>
<evidence type="ECO:0000313" key="11">
    <source>
        <dbReference type="Proteomes" id="UP000265515"/>
    </source>
</evidence>
<comment type="caution">
    <text evidence="10">The sequence shown here is derived from an EMBL/GenBank/DDBJ whole genome shotgun (WGS) entry which is preliminary data.</text>
</comment>
<dbReference type="OrthoDB" id="10263328at2759"/>
<dbReference type="InterPro" id="IPR001494">
    <property type="entry name" value="Importin-beta_N"/>
</dbReference>
<dbReference type="GO" id="GO:0005737">
    <property type="term" value="C:cytoplasm"/>
    <property type="evidence" value="ECO:0007669"/>
    <property type="project" value="UniProtKB-SubCell"/>
</dbReference>
<evidence type="ECO:0000256" key="7">
    <source>
        <dbReference type="ARBA" id="ARBA00022927"/>
    </source>
</evidence>
<dbReference type="GO" id="GO:0031267">
    <property type="term" value="F:small GTPase binding"/>
    <property type="evidence" value="ECO:0007669"/>
    <property type="project" value="InterPro"/>
</dbReference>